<name>A0A060ACT5_9CAUD</name>
<protein>
    <submittedName>
        <fullName evidence="1">Uncharacterized protein</fullName>
    </submittedName>
</protein>
<proteinExistence type="predicted"/>
<dbReference type="GeneID" id="19686956"/>
<gene>
    <name evidence="1" type="ORF">CR8_205</name>
</gene>
<evidence type="ECO:0000313" key="1">
    <source>
        <dbReference type="EMBL" id="AIA64735.1"/>
    </source>
</evidence>
<dbReference type="EMBL" id="KC954774">
    <property type="protein sequence ID" value="AIA64735.1"/>
    <property type="molecule type" value="Genomic_DNA"/>
</dbReference>
<sequence length="73" mass="8281">MSGYVERTYLFEGGTVPGKFFDDVYNPSWGAKHLKVVESGVTNWGDDTEVVVSADCEETFDDYLHNWEGNIKK</sequence>
<evidence type="ECO:0000313" key="2">
    <source>
        <dbReference type="Proteomes" id="UP000026984"/>
    </source>
</evidence>
<organism evidence="1 2">
    <name type="scientific">Cronobacter phage CR8</name>
    <dbReference type="NCBI Taxonomy" id="1327934"/>
    <lineage>
        <taxon>Viruses</taxon>
        <taxon>Duplodnaviria</taxon>
        <taxon>Heunggongvirae</taxon>
        <taxon>Uroviricota</taxon>
        <taxon>Caudoviricetes</taxon>
        <taxon>Vequintavirinae</taxon>
        <taxon>Certrevirus</taxon>
        <taxon>Certrevirus CR8</taxon>
    </lineage>
</organism>
<dbReference type="RefSeq" id="YP_009042442.1">
    <property type="nucleotide sequence ID" value="NC_024354.1"/>
</dbReference>
<dbReference type="KEGG" id="vg:19686956"/>
<keyword evidence="2" id="KW-1185">Reference proteome</keyword>
<dbReference type="Proteomes" id="UP000026984">
    <property type="component" value="Segment"/>
</dbReference>
<accession>A0A060ACT5</accession>
<reference evidence="1 2" key="1">
    <citation type="submission" date="2013-04" db="EMBL/GenBank/DDBJ databases">
        <title>Complete Genome Sequence of Cronobacter sakazakii Bacteriophage CR8.</title>
        <authorList>
            <person name="Kim Y."/>
            <person name="Shin H."/>
            <person name="Ryu S."/>
        </authorList>
    </citation>
    <scope>NUCLEOTIDE SEQUENCE [LARGE SCALE GENOMIC DNA]</scope>
</reference>